<organism evidence="1">
    <name type="scientific">Tunturiibacter psychrotolerans</name>
    <dbReference type="NCBI Taxonomy" id="3069686"/>
    <lineage>
        <taxon>Bacteria</taxon>
        <taxon>Pseudomonadati</taxon>
        <taxon>Acidobacteriota</taxon>
        <taxon>Terriglobia</taxon>
        <taxon>Terriglobales</taxon>
        <taxon>Acidobacteriaceae</taxon>
        <taxon>Tunturiibacter</taxon>
    </lineage>
</organism>
<gene>
    <name evidence="1" type="ORF">RBB77_09245</name>
</gene>
<dbReference type="RefSeq" id="WP_353066762.1">
    <property type="nucleotide sequence ID" value="NZ_CP132942.1"/>
</dbReference>
<accession>A0AAU7ZVW6</accession>
<dbReference type="KEGG" id="tpsc:RBB77_09245"/>
<dbReference type="SMART" id="SM00855">
    <property type="entry name" value="PGAM"/>
    <property type="match status" value="1"/>
</dbReference>
<reference evidence="1" key="2">
    <citation type="journal article" date="2024" name="Environ. Microbiol.">
        <title>Genome analysis and description of Tunturibacter gen. nov. expands the diversity of Terriglobia in tundra soils.</title>
        <authorList>
            <person name="Messyasz A."/>
            <person name="Mannisto M.K."/>
            <person name="Kerkhof L.J."/>
            <person name="Haggblom M.M."/>
        </authorList>
    </citation>
    <scope>NUCLEOTIDE SEQUENCE</scope>
    <source>
        <strain evidence="1">X5P6</strain>
    </source>
</reference>
<dbReference type="InterPro" id="IPR013078">
    <property type="entry name" value="His_Pase_superF_clade-1"/>
</dbReference>
<protein>
    <submittedName>
        <fullName evidence="1">Histidine phosphatase family protein</fullName>
    </submittedName>
</protein>
<dbReference type="Gene3D" id="3.40.50.1240">
    <property type="entry name" value="Phosphoglycerate mutase-like"/>
    <property type="match status" value="1"/>
</dbReference>
<dbReference type="Pfam" id="PF00300">
    <property type="entry name" value="His_Phos_1"/>
    <property type="match status" value="1"/>
</dbReference>
<sequence length="177" mass="19475">MNLYILRHASAGLRRTNPLLDVKRPLDKEGKKHSLQLAYVLNALNIQFDLIISSPLKRSLQTAAMIGTETGYEAPIQQSEALAPSATVKDFQKLLREISNRENVLVVGHNPNLTIFLGSLLVPAASPTANIRLRKGSIARVVITRGPATLQALLDPRTVRALYATSTKSSRRKTSRK</sequence>
<dbReference type="SUPFAM" id="SSF53254">
    <property type="entry name" value="Phosphoglycerate mutase-like"/>
    <property type="match status" value="1"/>
</dbReference>
<dbReference type="InterPro" id="IPR029033">
    <property type="entry name" value="His_PPase_superfam"/>
</dbReference>
<name>A0AAU7ZVW6_9BACT</name>
<proteinExistence type="predicted"/>
<reference evidence="1" key="1">
    <citation type="submission" date="2023-08" db="EMBL/GenBank/DDBJ databases">
        <authorList>
            <person name="Messyasz A."/>
            <person name="Mannisto M.K."/>
            <person name="Kerkhof L.J."/>
            <person name="Haggblom M."/>
        </authorList>
    </citation>
    <scope>NUCLEOTIDE SEQUENCE</scope>
    <source>
        <strain evidence="1">X5P6</strain>
    </source>
</reference>
<evidence type="ECO:0000313" key="1">
    <source>
        <dbReference type="EMBL" id="XCB35063.1"/>
    </source>
</evidence>
<dbReference type="EMBL" id="CP132942">
    <property type="protein sequence ID" value="XCB35063.1"/>
    <property type="molecule type" value="Genomic_DNA"/>
</dbReference>
<dbReference type="AlphaFoldDB" id="A0AAU7ZVW6"/>
<dbReference type="CDD" id="cd07067">
    <property type="entry name" value="HP_PGM_like"/>
    <property type="match status" value="1"/>
</dbReference>